<dbReference type="Proteomes" id="UP000604046">
    <property type="component" value="Unassembled WGS sequence"/>
</dbReference>
<protein>
    <submittedName>
        <fullName evidence="3">PksN protein</fullName>
    </submittedName>
</protein>
<dbReference type="PROSITE" id="PS00028">
    <property type="entry name" value="ZINC_FINGER_C2H2_1"/>
    <property type="match status" value="1"/>
</dbReference>
<accession>A0A812LI07</accession>
<keyword evidence="4" id="KW-1185">Reference proteome</keyword>
<evidence type="ECO:0000313" key="3">
    <source>
        <dbReference type="EMBL" id="CAE7247000.1"/>
    </source>
</evidence>
<dbReference type="InterPro" id="IPR013087">
    <property type="entry name" value="Znf_C2H2_type"/>
</dbReference>
<feature type="compositionally biased region" description="Polar residues" evidence="1">
    <location>
        <begin position="123"/>
        <end position="140"/>
    </location>
</feature>
<feature type="domain" description="C2H2-type" evidence="2">
    <location>
        <begin position="30"/>
        <end position="51"/>
    </location>
</feature>
<evidence type="ECO:0000256" key="1">
    <source>
        <dbReference type="SAM" id="MobiDB-lite"/>
    </source>
</evidence>
<name>A0A812LI07_9DINO</name>
<evidence type="ECO:0000313" key="4">
    <source>
        <dbReference type="Proteomes" id="UP000604046"/>
    </source>
</evidence>
<proteinExistence type="predicted"/>
<feature type="region of interest" description="Disordered" evidence="1">
    <location>
        <begin position="113"/>
        <end position="166"/>
    </location>
</feature>
<comment type="caution">
    <text evidence="3">The sequence shown here is derived from an EMBL/GenBank/DDBJ whole genome shotgun (WGS) entry which is preliminary data.</text>
</comment>
<reference evidence="3" key="1">
    <citation type="submission" date="2021-02" db="EMBL/GenBank/DDBJ databases">
        <authorList>
            <person name="Dougan E. K."/>
            <person name="Rhodes N."/>
            <person name="Thang M."/>
            <person name="Chan C."/>
        </authorList>
    </citation>
    <scope>NUCLEOTIDE SEQUENCE</scope>
</reference>
<evidence type="ECO:0000259" key="2">
    <source>
        <dbReference type="PROSITE" id="PS00028"/>
    </source>
</evidence>
<gene>
    <name evidence="3" type="primary">pksN</name>
    <name evidence="3" type="ORF">SNAT2548_LOCUS11791</name>
</gene>
<dbReference type="EMBL" id="CAJNDS010001101">
    <property type="protein sequence ID" value="CAE7247000.1"/>
    <property type="molecule type" value="Genomic_DNA"/>
</dbReference>
<dbReference type="AlphaFoldDB" id="A0A812LI07"/>
<sequence length="400" mass="45355">MDVAIYLKSPTQDEMQLHIQHMSTLAKTRCLLCGEQVQDIQHWRRHMAQRHDSQKQLVQSLAQSETLLQAHVARPCCWCNVHFPKSAREHRRKCLPLLQLCLYHDLHVSGDHARATDGGSVGPQLTTGDDAYTTETSGTPQKYRKGMGKGAGKAPPKAKRDRDQEAEDELMMDLESLDEETVRTALKTLVKTALRHEHQLTILEADRSYVFFLDTTNHGIVSMLIQASATWNTKFEEGTVNTSLRATLWGVLLMEWKARLEKIESDTKVLQVAETAGWATRSPLQWIYNEWNPVQKKALPSSRDNLTHEDAKKAVNQLITNTAKDNTVHRFQSLRPLKPDLQAEVITMVLTLTVHQQAAAVYHDLDLLANNCAGKLIGLRLRRERVGKTALTKELERLQI</sequence>
<dbReference type="OrthoDB" id="422155at2759"/>
<organism evidence="3 4">
    <name type="scientific">Symbiodinium natans</name>
    <dbReference type="NCBI Taxonomy" id="878477"/>
    <lineage>
        <taxon>Eukaryota</taxon>
        <taxon>Sar</taxon>
        <taxon>Alveolata</taxon>
        <taxon>Dinophyceae</taxon>
        <taxon>Suessiales</taxon>
        <taxon>Symbiodiniaceae</taxon>
        <taxon>Symbiodinium</taxon>
    </lineage>
</organism>